<dbReference type="GO" id="GO:0008703">
    <property type="term" value="F:5-amino-6-(5-phosphoribosylamino)uracil reductase activity"/>
    <property type="evidence" value="ECO:0007669"/>
    <property type="project" value="InterPro"/>
</dbReference>
<dbReference type="GO" id="GO:0009231">
    <property type="term" value="P:riboflavin biosynthetic process"/>
    <property type="evidence" value="ECO:0007669"/>
    <property type="project" value="InterPro"/>
</dbReference>
<proteinExistence type="predicted"/>
<dbReference type="EMBL" id="FZOD01000055">
    <property type="protein sequence ID" value="SNT52927.1"/>
    <property type="molecule type" value="Genomic_DNA"/>
</dbReference>
<dbReference type="PANTHER" id="PTHR38011:SF11">
    <property type="entry name" value="2,5-DIAMINO-6-RIBOSYLAMINO-4(3H)-PYRIMIDINONE 5'-PHOSPHATE REDUCTASE"/>
    <property type="match status" value="1"/>
</dbReference>
<dbReference type="InterPro" id="IPR002734">
    <property type="entry name" value="RibDG_C"/>
</dbReference>
<name>A0A239ND85_9ACTN</name>
<dbReference type="InterPro" id="IPR050765">
    <property type="entry name" value="Riboflavin_Biosynth_HTPR"/>
</dbReference>
<protein>
    <submittedName>
        <fullName evidence="2">Dihydrofolate reductase</fullName>
    </submittedName>
</protein>
<keyword evidence="3" id="KW-1185">Reference proteome</keyword>
<accession>A0A239ND85</accession>
<reference evidence="2 3" key="1">
    <citation type="submission" date="2017-06" db="EMBL/GenBank/DDBJ databases">
        <authorList>
            <person name="Kim H.J."/>
            <person name="Triplett B.A."/>
        </authorList>
    </citation>
    <scope>NUCLEOTIDE SEQUENCE [LARGE SCALE GENOMIC DNA]</scope>
    <source>
        <strain evidence="2 3">CGMCC 4.2132</strain>
    </source>
</reference>
<sequence>MGKLIHFVHQSLDGFIEGPNGEFDWPRMDPELSAYSQELSGGDKVFLYGRVVWDMMSNFWPKAEQYSTHEHTLAYAPIWREASKIVVSRTLEKADWNTRVIGENVVEELTALKESGTTLLLFGGSALASHLTEHGVIDEYQIFVHPVILGGGKPVFQEQSHRVDLELVESRMFDSQVVMLRHRRTAAQG</sequence>
<feature type="domain" description="Bacterial bifunctional deaminase-reductase C-terminal" evidence="1">
    <location>
        <begin position="3"/>
        <end position="178"/>
    </location>
</feature>
<organism evidence="2 3">
    <name type="scientific">Streptosporangium subroseum</name>
    <dbReference type="NCBI Taxonomy" id="106412"/>
    <lineage>
        <taxon>Bacteria</taxon>
        <taxon>Bacillati</taxon>
        <taxon>Actinomycetota</taxon>
        <taxon>Actinomycetes</taxon>
        <taxon>Streptosporangiales</taxon>
        <taxon>Streptosporangiaceae</taxon>
        <taxon>Streptosporangium</taxon>
    </lineage>
</organism>
<dbReference type="PANTHER" id="PTHR38011">
    <property type="entry name" value="DIHYDROFOLATE REDUCTASE FAMILY PROTEIN (AFU_ORTHOLOGUE AFUA_8G06820)"/>
    <property type="match status" value="1"/>
</dbReference>
<dbReference type="SUPFAM" id="SSF53597">
    <property type="entry name" value="Dihydrofolate reductase-like"/>
    <property type="match status" value="1"/>
</dbReference>
<dbReference type="InterPro" id="IPR024072">
    <property type="entry name" value="DHFR-like_dom_sf"/>
</dbReference>
<evidence type="ECO:0000313" key="2">
    <source>
        <dbReference type="EMBL" id="SNT52927.1"/>
    </source>
</evidence>
<dbReference type="RefSeq" id="WP_089211912.1">
    <property type="nucleotide sequence ID" value="NZ_FZOD01000055.1"/>
</dbReference>
<dbReference type="Gene3D" id="3.40.430.10">
    <property type="entry name" value="Dihydrofolate Reductase, subunit A"/>
    <property type="match status" value="1"/>
</dbReference>
<gene>
    <name evidence="2" type="ORF">SAMN05216276_105549</name>
</gene>
<dbReference type="AlphaFoldDB" id="A0A239ND85"/>
<dbReference type="OrthoDB" id="7949219at2"/>
<dbReference type="Pfam" id="PF01872">
    <property type="entry name" value="RibD_C"/>
    <property type="match status" value="1"/>
</dbReference>
<evidence type="ECO:0000259" key="1">
    <source>
        <dbReference type="Pfam" id="PF01872"/>
    </source>
</evidence>
<dbReference type="Proteomes" id="UP000198282">
    <property type="component" value="Unassembled WGS sequence"/>
</dbReference>
<evidence type="ECO:0000313" key="3">
    <source>
        <dbReference type="Proteomes" id="UP000198282"/>
    </source>
</evidence>